<keyword evidence="1" id="KW-0472">Membrane</keyword>
<accession>A0A5N6W6T1</accession>
<dbReference type="SUPFAM" id="SSF51905">
    <property type="entry name" value="FAD/NAD(P)-binding domain"/>
    <property type="match status" value="1"/>
</dbReference>
<keyword evidence="1" id="KW-1133">Transmembrane helix</keyword>
<name>A0A5N6W6T1_9EURO</name>
<feature type="domain" description="FAD/NAD(P)-binding" evidence="2">
    <location>
        <begin position="8"/>
        <end position="297"/>
    </location>
</feature>
<dbReference type="AlphaFoldDB" id="A0A5N6W6T1"/>
<dbReference type="Proteomes" id="UP000325433">
    <property type="component" value="Unassembled WGS sequence"/>
</dbReference>
<dbReference type="Pfam" id="PF07992">
    <property type="entry name" value="Pyr_redox_2"/>
    <property type="match status" value="1"/>
</dbReference>
<dbReference type="PRINTS" id="PR00469">
    <property type="entry name" value="PNDRDTASEII"/>
</dbReference>
<evidence type="ECO:0000256" key="1">
    <source>
        <dbReference type="SAM" id="Phobius"/>
    </source>
</evidence>
<gene>
    <name evidence="3" type="ORF">BDV41DRAFT_531903</name>
</gene>
<reference evidence="4" key="1">
    <citation type="submission" date="2019-04" db="EMBL/GenBank/DDBJ databases">
        <title>Friends and foes A comparative genomics studyof 23 Aspergillus species from section Flavi.</title>
        <authorList>
            <consortium name="DOE Joint Genome Institute"/>
            <person name="Kjaerbolling I."/>
            <person name="Vesth T."/>
            <person name="Frisvad J.C."/>
            <person name="Nybo J.L."/>
            <person name="Theobald S."/>
            <person name="Kildgaard S."/>
            <person name="Isbrandt T."/>
            <person name="Kuo A."/>
            <person name="Sato A."/>
            <person name="Lyhne E.K."/>
            <person name="Kogle M.E."/>
            <person name="Wiebenga A."/>
            <person name="Kun R.S."/>
            <person name="Lubbers R.J."/>
            <person name="Makela M.R."/>
            <person name="Barry K."/>
            <person name="Chovatia M."/>
            <person name="Clum A."/>
            <person name="Daum C."/>
            <person name="Haridas S."/>
            <person name="He G."/>
            <person name="LaButti K."/>
            <person name="Lipzen A."/>
            <person name="Mondo S."/>
            <person name="Riley R."/>
            <person name="Salamov A."/>
            <person name="Simmons B.A."/>
            <person name="Magnuson J.K."/>
            <person name="Henrissat B."/>
            <person name="Mortensen U.H."/>
            <person name="Larsen T.O."/>
            <person name="Devries R.P."/>
            <person name="Grigoriev I.V."/>
            <person name="Machida M."/>
            <person name="Baker S.E."/>
            <person name="Andersen M.R."/>
        </authorList>
    </citation>
    <scope>NUCLEOTIDE SEQUENCE [LARGE SCALE GENOMIC DNA]</scope>
    <source>
        <strain evidence="4">CBS 130015</strain>
    </source>
</reference>
<keyword evidence="4" id="KW-1185">Reference proteome</keyword>
<evidence type="ECO:0000313" key="4">
    <source>
        <dbReference type="Proteomes" id="UP000325433"/>
    </source>
</evidence>
<protein>
    <submittedName>
        <fullName evidence="3">FAD/NAD(P)-binding domain-containing protein</fullName>
    </submittedName>
</protein>
<feature type="transmembrane region" description="Helical" evidence="1">
    <location>
        <begin position="7"/>
        <end position="26"/>
    </location>
</feature>
<dbReference type="PRINTS" id="PR00368">
    <property type="entry name" value="FADPNR"/>
</dbReference>
<evidence type="ECO:0000313" key="3">
    <source>
        <dbReference type="EMBL" id="KAE8315110.1"/>
    </source>
</evidence>
<dbReference type="GO" id="GO:0004174">
    <property type="term" value="F:electron-transferring-flavoprotein dehydrogenase activity"/>
    <property type="evidence" value="ECO:0007669"/>
    <property type="project" value="TreeGrafter"/>
</dbReference>
<dbReference type="InterPro" id="IPR023753">
    <property type="entry name" value="FAD/NAD-binding_dom"/>
</dbReference>
<dbReference type="PANTHER" id="PTHR43735">
    <property type="entry name" value="APOPTOSIS-INDUCING FACTOR 1"/>
    <property type="match status" value="1"/>
</dbReference>
<dbReference type="InterPro" id="IPR036188">
    <property type="entry name" value="FAD/NAD-bd_sf"/>
</dbReference>
<dbReference type="EMBL" id="ML738314">
    <property type="protein sequence ID" value="KAE8315110.1"/>
    <property type="molecule type" value="Genomic_DNA"/>
</dbReference>
<sequence>MVKPRKHNIVILGGNFAGVGVAHYILRHVFPALSPSTNYHITLVSPSDHTFYKVSTPRSISQADAKLFFSIRDAFEIYDSSLFAFVQGTATALDAIIKEVVVTDSKGETRKIRYDSLVIATGTATRSPLWSLQSDHSFTESSIDDIRRKLERAKSVIIAGGGPAGVETAGEISHYFTVPSCQLYSGGKRLLPRLKNARVADDAESKLKQLGVHVFHNTKVVSAHSAGNDKTLVTFDDGSTKEVDVFIDATGGTPNTGFLPREWLNQKGYVTTDMASLRVLSAPEQIYSIGDVASYSKQNLLDIIQAVPALGYTIWSDLRQKPGNDVGGKSLKPSHYSQIKADMQVVPIGPSGGVGVIFGYRIPNWLVWVLKSRTLLVHKAPELASGADYKNP</sequence>
<dbReference type="GO" id="GO:0005737">
    <property type="term" value="C:cytoplasm"/>
    <property type="evidence" value="ECO:0007669"/>
    <property type="project" value="TreeGrafter"/>
</dbReference>
<proteinExistence type="predicted"/>
<dbReference type="GO" id="GO:0050660">
    <property type="term" value="F:flavin adenine dinucleotide binding"/>
    <property type="evidence" value="ECO:0007669"/>
    <property type="project" value="TreeGrafter"/>
</dbReference>
<evidence type="ECO:0000259" key="2">
    <source>
        <dbReference type="Pfam" id="PF07992"/>
    </source>
</evidence>
<dbReference type="PANTHER" id="PTHR43735:SF25">
    <property type="entry name" value="NAD(P)H DEHYDROGENASE 3"/>
    <property type="match status" value="1"/>
</dbReference>
<keyword evidence="1" id="KW-0812">Transmembrane</keyword>
<dbReference type="Gene3D" id="3.50.50.100">
    <property type="match status" value="1"/>
</dbReference>
<organism evidence="3 4">
    <name type="scientific">Aspergillus transmontanensis</name>
    <dbReference type="NCBI Taxonomy" id="1034304"/>
    <lineage>
        <taxon>Eukaryota</taxon>
        <taxon>Fungi</taxon>
        <taxon>Dikarya</taxon>
        <taxon>Ascomycota</taxon>
        <taxon>Pezizomycotina</taxon>
        <taxon>Eurotiomycetes</taxon>
        <taxon>Eurotiomycetidae</taxon>
        <taxon>Eurotiales</taxon>
        <taxon>Aspergillaceae</taxon>
        <taxon>Aspergillus</taxon>
        <taxon>Aspergillus subgen. Circumdati</taxon>
    </lineage>
</organism>